<comment type="caution">
    <text evidence="1">The sequence shown here is derived from an EMBL/GenBank/DDBJ whole genome shotgun (WGS) entry which is preliminary data.</text>
</comment>
<dbReference type="EMBL" id="JACHLY010000001">
    <property type="protein sequence ID" value="MBB5998773.1"/>
    <property type="molecule type" value="Genomic_DNA"/>
</dbReference>
<sequence>MYYDLIPSMGFEPKFEDIHRFALQLTRTRPAGSGLRPRRSASVRVRIGTDEAGVLAYGISGPRRAGSILRHPTYGRVEIRELSDERVAE</sequence>
<dbReference type="RefSeq" id="WP_184635260.1">
    <property type="nucleotide sequence ID" value="NZ_BAABKT010000013.1"/>
</dbReference>
<proteinExistence type="predicted"/>
<keyword evidence="2" id="KW-1185">Reference proteome</keyword>
<dbReference type="Proteomes" id="UP000578077">
    <property type="component" value="Unassembled WGS sequence"/>
</dbReference>
<name>A0A841ECI5_9ACTN</name>
<reference evidence="1 2" key="1">
    <citation type="submission" date="2020-08" db="EMBL/GenBank/DDBJ databases">
        <title>Sequencing the genomes of 1000 actinobacteria strains.</title>
        <authorList>
            <person name="Klenk H.-P."/>
        </authorList>
    </citation>
    <scope>NUCLEOTIDE SEQUENCE [LARGE SCALE GENOMIC DNA]</scope>
    <source>
        <strain evidence="1 2">DSM 44593</strain>
    </source>
</reference>
<gene>
    <name evidence="1" type="ORF">HNR25_002524</name>
</gene>
<organism evidence="1 2">
    <name type="scientific">Streptomonospora salina</name>
    <dbReference type="NCBI Taxonomy" id="104205"/>
    <lineage>
        <taxon>Bacteria</taxon>
        <taxon>Bacillati</taxon>
        <taxon>Actinomycetota</taxon>
        <taxon>Actinomycetes</taxon>
        <taxon>Streptosporangiales</taxon>
        <taxon>Nocardiopsidaceae</taxon>
        <taxon>Streptomonospora</taxon>
    </lineage>
</organism>
<accession>A0A841ECI5</accession>
<evidence type="ECO:0000313" key="1">
    <source>
        <dbReference type="EMBL" id="MBB5998773.1"/>
    </source>
</evidence>
<protein>
    <submittedName>
        <fullName evidence="1">Uncharacterized protein</fullName>
    </submittedName>
</protein>
<evidence type="ECO:0000313" key="2">
    <source>
        <dbReference type="Proteomes" id="UP000578077"/>
    </source>
</evidence>
<dbReference type="AlphaFoldDB" id="A0A841ECI5"/>